<protein>
    <recommendedName>
        <fullName evidence="3">P-type Cu(+) transporter</fullName>
        <ecNumber evidence="3">7.2.2.8</ecNumber>
    </recommendedName>
</protein>
<dbReference type="CDD" id="cd00371">
    <property type="entry name" value="HMA"/>
    <property type="match status" value="2"/>
</dbReference>
<dbReference type="FunFam" id="3.40.50.1000:FF:000144">
    <property type="entry name" value="copper-transporting ATPase 1 isoform X2"/>
    <property type="match status" value="1"/>
</dbReference>
<evidence type="ECO:0000256" key="2">
    <source>
        <dbReference type="ARBA" id="ARBA00006024"/>
    </source>
</evidence>
<evidence type="ECO:0000256" key="6">
    <source>
        <dbReference type="ARBA" id="ARBA00022723"/>
    </source>
</evidence>
<dbReference type="GO" id="GO:0140581">
    <property type="term" value="F:P-type monovalent copper transporter activity"/>
    <property type="evidence" value="ECO:0007669"/>
    <property type="project" value="UniProtKB-EC"/>
</dbReference>
<dbReference type="InterPro" id="IPR023298">
    <property type="entry name" value="ATPase_P-typ_TM_dom_sf"/>
</dbReference>
<dbReference type="InterPro" id="IPR036163">
    <property type="entry name" value="HMA_dom_sf"/>
</dbReference>
<evidence type="ECO:0000256" key="8">
    <source>
        <dbReference type="ARBA" id="ARBA00022741"/>
    </source>
</evidence>
<dbReference type="InterPro" id="IPR006121">
    <property type="entry name" value="HMA_dom"/>
</dbReference>
<dbReference type="InterPro" id="IPR044492">
    <property type="entry name" value="P_typ_ATPase_HD_dom"/>
</dbReference>
<dbReference type="PANTHER" id="PTHR48085">
    <property type="entry name" value="CADMIUM/ZINC-TRANSPORTING ATPASE HMA2-RELATED"/>
    <property type="match status" value="1"/>
</dbReference>
<keyword evidence="7" id="KW-0677">Repeat</keyword>
<feature type="transmembrane region" description="Helical" evidence="17">
    <location>
        <begin position="234"/>
        <end position="253"/>
    </location>
</feature>
<keyword evidence="13" id="KW-0186">Copper</keyword>
<dbReference type="AlphaFoldDB" id="A0ABD5ME79"/>
<feature type="region of interest" description="Disordered" evidence="16">
    <location>
        <begin position="168"/>
        <end position="190"/>
    </location>
</feature>
<evidence type="ECO:0000256" key="4">
    <source>
        <dbReference type="ARBA" id="ARBA00022448"/>
    </source>
</evidence>
<keyword evidence="14" id="KW-0406">Ion transport</keyword>
<sequence>MTESTGENEAADDHEAPDVEGNRGRPDASGERATATFEVPEMDCPSCAGKVESALAGAAGVDDVDPRVASGTLTVAYDAAETDVAAIGDHIERAGYGVADVDVRSATLSVPGMDCASCASKVESALDRVAGIRRFETSPTTGRVRVDYGPEASREDLVAAIESAGYEVTNGDESAGGNENSDDADAESDAGSVWTSTRGIKTWISGGFLTLGLLFEFFLAGANVRVASVLGAELLLADVLFLVAVASGGQVILRDGYYSARNRNLDIDFLMSAAIVGALLASLAFGEALYFEAATLAFLFNVAELLESYAMDRARDSLAELMDLSPDAATVKRDGEEVTLPVEEVERGDVVVVRPGEKIPMDGAVVEGESAVNQAPITGESVPVDKTVGDEVFAGTINEGGYLEVEVTSTAGEDTLSRIVEMVAEAESKKTEREQFVERFSSYYTPVVVAFAALTTVGAPFVLGVTWPTAVVYGLTLLVLACPCAFVISTPVSVVSGITSAAKNGVLIKGGTHLEAMGAVDAVAFDKTGTLTTGELTVTDVVPLNGNSEADVLRCARGLEARSEHPVGEAIVAAAGEAGVGGDDTAEIESFEALTGKGVRADLGGTPHVAGKPGLFEELGFDLSHVHATTDGGVVTRTAKQLCERNDCLDLLETTVPELQSQGKTVILVGKPESGSDAESGTEGGELEGVIAVADEVRPEAERAVARLRDLGVSKTVMLTGDNERTARAIAERVGVDEYRAELLPEEKVAAIESLVAEHERDSAPGGVAMVGDGINDAPALATATVGVAMGAAGTDTALETADVALMADDLSKLPYLYELAGDANGVIRQNIWASLGIKALLAVGVPFGYVPIWLAVLAGDAGMTLGVTGNAMRLSRVSPDE</sequence>
<evidence type="ECO:0000256" key="5">
    <source>
        <dbReference type="ARBA" id="ARBA00022692"/>
    </source>
</evidence>
<dbReference type="InterPro" id="IPR023299">
    <property type="entry name" value="ATPase_P-typ_cyto_dom_N"/>
</dbReference>
<dbReference type="SFLD" id="SFLDG00002">
    <property type="entry name" value="C1.7:_P-type_atpase_like"/>
    <property type="match status" value="1"/>
</dbReference>
<dbReference type="SUPFAM" id="SSF81665">
    <property type="entry name" value="Calcium ATPase, transmembrane domain M"/>
    <property type="match status" value="1"/>
</dbReference>
<gene>
    <name evidence="19" type="ORF">OS889_11330</name>
</gene>
<evidence type="ECO:0000259" key="18">
    <source>
        <dbReference type="PROSITE" id="PS50846"/>
    </source>
</evidence>
<dbReference type="SFLD" id="SFLDF00027">
    <property type="entry name" value="p-type_atpase"/>
    <property type="match status" value="1"/>
</dbReference>
<dbReference type="InterPro" id="IPR008250">
    <property type="entry name" value="ATPase_P-typ_transduc_dom_A_sf"/>
</dbReference>
<comment type="similarity">
    <text evidence="2">Belongs to the cation transport ATPase (P-type) (TC 3.A.3) family. Type IB subfamily.</text>
</comment>
<keyword evidence="12 17" id="KW-1133">Transmembrane helix</keyword>
<dbReference type="Gene3D" id="3.40.50.1000">
    <property type="entry name" value="HAD superfamily/HAD-like"/>
    <property type="match status" value="1"/>
</dbReference>
<dbReference type="Pfam" id="PF00403">
    <property type="entry name" value="HMA"/>
    <property type="match status" value="2"/>
</dbReference>
<evidence type="ECO:0000256" key="15">
    <source>
        <dbReference type="ARBA" id="ARBA00023136"/>
    </source>
</evidence>
<dbReference type="PANTHER" id="PTHR48085:SF5">
    <property type="entry name" value="CADMIUM_ZINC-TRANSPORTING ATPASE HMA4-RELATED"/>
    <property type="match status" value="1"/>
</dbReference>
<dbReference type="PRINTS" id="PR00119">
    <property type="entry name" value="CATATPASE"/>
</dbReference>
<feature type="domain" description="HMA" evidence="18">
    <location>
        <begin position="33"/>
        <end position="99"/>
    </location>
</feature>
<dbReference type="InterPro" id="IPR036412">
    <property type="entry name" value="HAD-like_sf"/>
</dbReference>
<evidence type="ECO:0000256" key="12">
    <source>
        <dbReference type="ARBA" id="ARBA00022989"/>
    </source>
</evidence>
<evidence type="ECO:0000256" key="16">
    <source>
        <dbReference type="SAM" id="MobiDB-lite"/>
    </source>
</evidence>
<keyword evidence="8" id="KW-0547">Nucleotide-binding</keyword>
<dbReference type="GO" id="GO:0012505">
    <property type="term" value="C:endomembrane system"/>
    <property type="evidence" value="ECO:0007669"/>
    <property type="project" value="UniProtKB-SubCell"/>
</dbReference>
<evidence type="ECO:0000313" key="20">
    <source>
        <dbReference type="Proteomes" id="UP001570511"/>
    </source>
</evidence>
<evidence type="ECO:0000256" key="11">
    <source>
        <dbReference type="ARBA" id="ARBA00022967"/>
    </source>
</evidence>
<dbReference type="Gene3D" id="3.40.1110.10">
    <property type="entry name" value="Calcium-transporting ATPase, cytoplasmic domain N"/>
    <property type="match status" value="1"/>
</dbReference>
<evidence type="ECO:0000256" key="9">
    <source>
        <dbReference type="ARBA" id="ARBA00022796"/>
    </source>
</evidence>
<dbReference type="InterPro" id="IPR051014">
    <property type="entry name" value="Cation_Transport_ATPase_IB"/>
</dbReference>
<comment type="subcellular location">
    <subcellularLocation>
        <location evidence="1">Endomembrane system</location>
        <topology evidence="1">Multi-pass membrane protein</topology>
    </subcellularLocation>
</comment>
<dbReference type="NCBIfam" id="TIGR01525">
    <property type="entry name" value="ATPase-IB_hvy"/>
    <property type="match status" value="1"/>
</dbReference>
<dbReference type="Pfam" id="PF00122">
    <property type="entry name" value="E1-E2_ATPase"/>
    <property type="match status" value="1"/>
</dbReference>
<dbReference type="InterPro" id="IPR023214">
    <property type="entry name" value="HAD_sf"/>
</dbReference>
<dbReference type="InterPro" id="IPR018303">
    <property type="entry name" value="ATPase_P-typ_P_site"/>
</dbReference>
<feature type="domain" description="HMA" evidence="18">
    <location>
        <begin position="104"/>
        <end position="169"/>
    </location>
</feature>
<dbReference type="RefSeq" id="WP_372389912.1">
    <property type="nucleotide sequence ID" value="NZ_JBGNYA010000001.1"/>
</dbReference>
<evidence type="ECO:0000256" key="3">
    <source>
        <dbReference type="ARBA" id="ARBA00012517"/>
    </source>
</evidence>
<dbReference type="GO" id="GO:0046872">
    <property type="term" value="F:metal ion binding"/>
    <property type="evidence" value="ECO:0007669"/>
    <property type="project" value="UniProtKB-KW"/>
</dbReference>
<dbReference type="PROSITE" id="PS00154">
    <property type="entry name" value="ATPASE_E1_E2"/>
    <property type="match status" value="1"/>
</dbReference>
<evidence type="ECO:0000256" key="10">
    <source>
        <dbReference type="ARBA" id="ARBA00022840"/>
    </source>
</evidence>
<keyword evidence="9" id="KW-0187">Copper transport</keyword>
<evidence type="ECO:0000256" key="14">
    <source>
        <dbReference type="ARBA" id="ARBA00023065"/>
    </source>
</evidence>
<keyword evidence="4" id="KW-0813">Transport</keyword>
<feature type="compositionally biased region" description="Basic and acidic residues" evidence="16">
    <location>
        <begin position="11"/>
        <end position="30"/>
    </location>
</feature>
<dbReference type="SUPFAM" id="SSF81653">
    <property type="entry name" value="Calcium ATPase, transduction domain A"/>
    <property type="match status" value="1"/>
</dbReference>
<dbReference type="InterPro" id="IPR027256">
    <property type="entry name" value="P-typ_ATPase_IB"/>
</dbReference>
<keyword evidence="20" id="KW-1185">Reference proteome</keyword>
<evidence type="ECO:0000256" key="7">
    <source>
        <dbReference type="ARBA" id="ARBA00022737"/>
    </source>
</evidence>
<keyword evidence="11" id="KW-1278">Translocase</keyword>
<keyword evidence="5 17" id="KW-0812">Transmembrane</keyword>
<dbReference type="EC" id="7.2.2.8" evidence="3"/>
<reference evidence="19 20" key="1">
    <citation type="submission" date="2024-08" db="EMBL/GenBank/DDBJ databases">
        <title>Halobellus sp. MBLA0158 whole genome sequence.</title>
        <authorList>
            <person name="Hwang C.Y."/>
            <person name="Cho E.-S."/>
            <person name="Seo M.-J."/>
        </authorList>
    </citation>
    <scope>NUCLEOTIDE SEQUENCE [LARGE SCALE GENOMIC DNA]</scope>
    <source>
        <strain evidence="19 20">MBLA0158</strain>
    </source>
</reference>
<dbReference type="Gene3D" id="3.30.70.100">
    <property type="match status" value="2"/>
</dbReference>
<dbReference type="NCBIfam" id="TIGR00003">
    <property type="entry name" value="copper ion binding protein"/>
    <property type="match status" value="1"/>
</dbReference>
<dbReference type="InterPro" id="IPR001757">
    <property type="entry name" value="P_typ_ATPase"/>
</dbReference>
<dbReference type="Proteomes" id="UP001570511">
    <property type="component" value="Unassembled WGS sequence"/>
</dbReference>
<organism evidence="19 20">
    <name type="scientific">Halobellus rubicundus</name>
    <dbReference type="NCBI Taxonomy" id="2996466"/>
    <lineage>
        <taxon>Archaea</taxon>
        <taxon>Methanobacteriati</taxon>
        <taxon>Methanobacteriota</taxon>
        <taxon>Stenosarchaea group</taxon>
        <taxon>Halobacteria</taxon>
        <taxon>Halobacteriales</taxon>
        <taxon>Haloferacaceae</taxon>
        <taxon>Halobellus</taxon>
    </lineage>
</organism>
<name>A0ABD5ME79_9EURY</name>
<feature type="region of interest" description="Disordered" evidence="16">
    <location>
        <begin position="1"/>
        <end position="37"/>
    </location>
</feature>
<feature type="transmembrane region" description="Helical" evidence="17">
    <location>
        <begin position="471"/>
        <end position="495"/>
    </location>
</feature>
<feature type="transmembrane region" description="Helical" evidence="17">
    <location>
        <begin position="203"/>
        <end position="222"/>
    </location>
</feature>
<dbReference type="FunFam" id="2.70.150.10:FF:000002">
    <property type="entry name" value="Copper-transporting ATPase 1, putative"/>
    <property type="match status" value="1"/>
</dbReference>
<evidence type="ECO:0000256" key="1">
    <source>
        <dbReference type="ARBA" id="ARBA00004127"/>
    </source>
</evidence>
<accession>A0ABD5ME79</accession>
<dbReference type="InterPro" id="IPR006122">
    <property type="entry name" value="HMA_Cu_ion-bd"/>
</dbReference>
<dbReference type="Gene3D" id="2.70.150.10">
    <property type="entry name" value="Calcium-transporting ATPase, cytoplasmic transduction domain A"/>
    <property type="match status" value="1"/>
</dbReference>
<evidence type="ECO:0000256" key="17">
    <source>
        <dbReference type="SAM" id="Phobius"/>
    </source>
</evidence>
<feature type="transmembrane region" description="Helical" evidence="17">
    <location>
        <begin position="443"/>
        <end position="465"/>
    </location>
</feature>
<dbReference type="SUPFAM" id="SSF56784">
    <property type="entry name" value="HAD-like"/>
    <property type="match status" value="1"/>
</dbReference>
<comment type="caution">
    <text evidence="19">The sequence shown here is derived from an EMBL/GenBank/DDBJ whole genome shotgun (WGS) entry which is preliminary data.</text>
</comment>
<keyword evidence="6" id="KW-0479">Metal-binding</keyword>
<feature type="transmembrane region" description="Helical" evidence="17">
    <location>
        <begin position="265"/>
        <end position="283"/>
    </location>
</feature>
<keyword evidence="15 17" id="KW-0472">Membrane</keyword>
<evidence type="ECO:0000256" key="13">
    <source>
        <dbReference type="ARBA" id="ARBA00023008"/>
    </source>
</evidence>
<proteinExistence type="inferred from homology"/>
<dbReference type="GO" id="GO:0005524">
    <property type="term" value="F:ATP binding"/>
    <property type="evidence" value="ECO:0007669"/>
    <property type="project" value="UniProtKB-KW"/>
</dbReference>
<keyword evidence="10" id="KW-0067">ATP-binding</keyword>
<dbReference type="Pfam" id="PF00702">
    <property type="entry name" value="Hydrolase"/>
    <property type="match status" value="1"/>
</dbReference>
<dbReference type="NCBIfam" id="TIGR01494">
    <property type="entry name" value="ATPase_P-type"/>
    <property type="match status" value="2"/>
</dbReference>
<dbReference type="InterPro" id="IPR059000">
    <property type="entry name" value="ATPase_P-type_domA"/>
</dbReference>
<dbReference type="EMBL" id="JBGNYA010000001">
    <property type="protein sequence ID" value="MFA1611592.1"/>
    <property type="molecule type" value="Genomic_DNA"/>
</dbReference>
<evidence type="ECO:0000313" key="19">
    <source>
        <dbReference type="EMBL" id="MFA1611592.1"/>
    </source>
</evidence>
<dbReference type="SUPFAM" id="SSF55008">
    <property type="entry name" value="HMA, heavy metal-associated domain"/>
    <property type="match status" value="2"/>
</dbReference>
<dbReference type="PROSITE" id="PS50846">
    <property type="entry name" value="HMA_2"/>
    <property type="match status" value="2"/>
</dbReference>
<dbReference type="SFLD" id="SFLDS00003">
    <property type="entry name" value="Haloacid_Dehalogenase"/>
    <property type="match status" value="1"/>
</dbReference>